<dbReference type="InterPro" id="IPR002545">
    <property type="entry name" value="CheW-lke_dom"/>
</dbReference>
<proteinExistence type="predicted"/>
<keyword evidence="1" id="KW-0732">Signal</keyword>
<reference evidence="3" key="1">
    <citation type="journal article" date="2014" name="Int. J. Syst. Evol. Microbiol.">
        <title>Complete genome sequence of Corynebacterium casei LMG S-19264T (=DSM 44701T), isolated from a smear-ripened cheese.</title>
        <authorList>
            <consortium name="US DOE Joint Genome Institute (JGI-PGF)"/>
            <person name="Walter F."/>
            <person name="Albersmeier A."/>
            <person name="Kalinowski J."/>
            <person name="Ruckert C."/>
        </authorList>
    </citation>
    <scope>NUCLEOTIDE SEQUENCE</scope>
    <source>
        <strain evidence="3">CGMCC 4.7398</strain>
    </source>
</reference>
<dbReference type="PROSITE" id="PS50851">
    <property type="entry name" value="CHEW"/>
    <property type="match status" value="1"/>
</dbReference>
<dbReference type="GO" id="GO:0005829">
    <property type="term" value="C:cytosol"/>
    <property type="evidence" value="ECO:0007669"/>
    <property type="project" value="TreeGrafter"/>
</dbReference>
<dbReference type="GO" id="GO:0007165">
    <property type="term" value="P:signal transduction"/>
    <property type="evidence" value="ECO:0007669"/>
    <property type="project" value="InterPro"/>
</dbReference>
<evidence type="ECO:0000256" key="1">
    <source>
        <dbReference type="SAM" id="SignalP"/>
    </source>
</evidence>
<dbReference type="InterPro" id="IPR036061">
    <property type="entry name" value="CheW-like_dom_sf"/>
</dbReference>
<dbReference type="RefSeq" id="WP_189670768.1">
    <property type="nucleotide sequence ID" value="NZ_BNAS01000006.1"/>
</dbReference>
<dbReference type="GO" id="GO:0006935">
    <property type="term" value="P:chemotaxis"/>
    <property type="evidence" value="ECO:0007669"/>
    <property type="project" value="InterPro"/>
</dbReference>
<dbReference type="Pfam" id="PF01584">
    <property type="entry name" value="CheW"/>
    <property type="match status" value="1"/>
</dbReference>
<reference evidence="3" key="2">
    <citation type="submission" date="2020-09" db="EMBL/GenBank/DDBJ databases">
        <authorList>
            <person name="Sun Q."/>
            <person name="Zhou Y."/>
        </authorList>
    </citation>
    <scope>NUCLEOTIDE SEQUENCE</scope>
    <source>
        <strain evidence="3">CGMCC 4.7398</strain>
    </source>
</reference>
<evidence type="ECO:0000259" key="2">
    <source>
        <dbReference type="PROSITE" id="PS50851"/>
    </source>
</evidence>
<dbReference type="Gene3D" id="2.30.30.40">
    <property type="entry name" value="SH3 Domains"/>
    <property type="match status" value="1"/>
</dbReference>
<accession>A0A919KZ44</accession>
<feature type="signal peptide" evidence="1">
    <location>
        <begin position="1"/>
        <end position="20"/>
    </location>
</feature>
<feature type="chain" id="PRO_5038832511" description="CheW-like domain-containing protein" evidence="1">
    <location>
        <begin position="21"/>
        <end position="127"/>
    </location>
</feature>
<dbReference type="PANTHER" id="PTHR22617">
    <property type="entry name" value="CHEMOTAXIS SENSOR HISTIDINE KINASE-RELATED"/>
    <property type="match status" value="1"/>
</dbReference>
<dbReference type="PANTHER" id="PTHR22617:SF23">
    <property type="entry name" value="CHEMOTAXIS PROTEIN CHEW"/>
    <property type="match status" value="1"/>
</dbReference>
<dbReference type="SMART" id="SM00260">
    <property type="entry name" value="CheW"/>
    <property type="match status" value="1"/>
</dbReference>
<evidence type="ECO:0000313" key="3">
    <source>
        <dbReference type="EMBL" id="GHH77021.1"/>
    </source>
</evidence>
<sequence>MTTMVCFRAAGAAYCLPLQAARSVRTAADVIPLPDTAADVAGIIPGDPPLTVISPLNASGRHILVIEAQGQAFGLLVDRVTGLRRVDADDIRPAPKGQGRHRLVSGTIDADDGIVFVADPTALAGRL</sequence>
<feature type="domain" description="CheW-like" evidence="2">
    <location>
        <begin position="1"/>
        <end position="127"/>
    </location>
</feature>
<dbReference type="InterPro" id="IPR039315">
    <property type="entry name" value="CheW"/>
</dbReference>
<dbReference type="Proteomes" id="UP000627369">
    <property type="component" value="Unassembled WGS sequence"/>
</dbReference>
<dbReference type="SUPFAM" id="SSF50341">
    <property type="entry name" value="CheW-like"/>
    <property type="match status" value="1"/>
</dbReference>
<dbReference type="EMBL" id="BNAS01000006">
    <property type="protein sequence ID" value="GHH77021.1"/>
    <property type="molecule type" value="Genomic_DNA"/>
</dbReference>
<organism evidence="3 4">
    <name type="scientific">Promicromonospora soli</name>
    <dbReference type="NCBI Taxonomy" id="2035533"/>
    <lineage>
        <taxon>Bacteria</taxon>
        <taxon>Bacillati</taxon>
        <taxon>Actinomycetota</taxon>
        <taxon>Actinomycetes</taxon>
        <taxon>Micrococcales</taxon>
        <taxon>Promicromonosporaceae</taxon>
        <taxon>Promicromonospora</taxon>
    </lineage>
</organism>
<gene>
    <name evidence="3" type="ORF">GCM10017772_36910</name>
</gene>
<protein>
    <recommendedName>
        <fullName evidence="2">CheW-like domain-containing protein</fullName>
    </recommendedName>
</protein>
<comment type="caution">
    <text evidence="3">The sequence shown here is derived from an EMBL/GenBank/DDBJ whole genome shotgun (WGS) entry which is preliminary data.</text>
</comment>
<keyword evidence="4" id="KW-1185">Reference proteome</keyword>
<name>A0A919KZ44_9MICO</name>
<dbReference type="AlphaFoldDB" id="A0A919KZ44"/>
<evidence type="ECO:0000313" key="4">
    <source>
        <dbReference type="Proteomes" id="UP000627369"/>
    </source>
</evidence>